<feature type="region of interest" description="Disordered" evidence="1">
    <location>
        <begin position="1003"/>
        <end position="1065"/>
    </location>
</feature>
<feature type="region of interest" description="Disordered" evidence="1">
    <location>
        <begin position="571"/>
        <end position="616"/>
    </location>
</feature>
<feature type="domain" description="Dystroglycan-type cadherin-like" evidence="4">
    <location>
        <begin position="133"/>
        <end position="239"/>
    </location>
</feature>
<dbReference type="InterPro" id="IPR015919">
    <property type="entry name" value="Cadherin-like_sf"/>
</dbReference>
<keyword evidence="2" id="KW-0472">Membrane</keyword>
<dbReference type="Gene3D" id="2.60.40.10">
    <property type="entry name" value="Immunoglobulins"/>
    <property type="match status" value="3"/>
</dbReference>
<feature type="region of interest" description="Disordered" evidence="1">
    <location>
        <begin position="632"/>
        <end position="685"/>
    </location>
</feature>
<feature type="compositionally biased region" description="Low complexity" evidence="1">
    <location>
        <begin position="856"/>
        <end position="870"/>
    </location>
</feature>
<dbReference type="Pfam" id="PF05345">
    <property type="entry name" value="He_PIG"/>
    <property type="match status" value="3"/>
</dbReference>
<dbReference type="InterPro" id="IPR006644">
    <property type="entry name" value="Cadg"/>
</dbReference>
<dbReference type="Proteomes" id="UP001595075">
    <property type="component" value="Unassembled WGS sequence"/>
</dbReference>
<feature type="transmembrane region" description="Helical" evidence="2">
    <location>
        <begin position="470"/>
        <end position="493"/>
    </location>
</feature>
<organism evidence="5 6">
    <name type="scientific">Oculimacula yallundae</name>
    <dbReference type="NCBI Taxonomy" id="86028"/>
    <lineage>
        <taxon>Eukaryota</taxon>
        <taxon>Fungi</taxon>
        <taxon>Dikarya</taxon>
        <taxon>Ascomycota</taxon>
        <taxon>Pezizomycotina</taxon>
        <taxon>Leotiomycetes</taxon>
        <taxon>Helotiales</taxon>
        <taxon>Ploettnerulaceae</taxon>
        <taxon>Oculimacula</taxon>
    </lineage>
</organism>
<feature type="region of interest" description="Disordered" evidence="1">
    <location>
        <begin position="752"/>
        <end position="773"/>
    </location>
</feature>
<dbReference type="SUPFAM" id="SSF49313">
    <property type="entry name" value="Cadherin-like"/>
    <property type="match status" value="3"/>
</dbReference>
<feature type="chain" id="PRO_5047168875" description="Dystroglycan-type cadherin-like domain-containing protein" evidence="3">
    <location>
        <begin position="20"/>
        <end position="1085"/>
    </location>
</feature>
<evidence type="ECO:0000259" key="4">
    <source>
        <dbReference type="SMART" id="SM00736"/>
    </source>
</evidence>
<evidence type="ECO:0000313" key="6">
    <source>
        <dbReference type="Proteomes" id="UP001595075"/>
    </source>
</evidence>
<keyword evidence="2" id="KW-1133">Transmembrane helix</keyword>
<protein>
    <recommendedName>
        <fullName evidence="4">Dystroglycan-type cadherin-like domain-containing protein</fullName>
    </recommendedName>
</protein>
<keyword evidence="3" id="KW-0732">Signal</keyword>
<feature type="compositionally biased region" description="Basic and acidic residues" evidence="1">
    <location>
        <begin position="752"/>
        <end position="764"/>
    </location>
</feature>
<name>A0ABR4CPX8_9HELO</name>
<feature type="region of interest" description="Disordered" evidence="1">
    <location>
        <begin position="431"/>
        <end position="463"/>
    </location>
</feature>
<keyword evidence="2" id="KW-0812">Transmembrane</keyword>
<feature type="domain" description="Dystroglycan-type cadherin-like" evidence="4">
    <location>
        <begin position="22"/>
        <end position="120"/>
    </location>
</feature>
<evidence type="ECO:0000256" key="3">
    <source>
        <dbReference type="SAM" id="SignalP"/>
    </source>
</evidence>
<evidence type="ECO:0000313" key="5">
    <source>
        <dbReference type="EMBL" id="KAL2071597.1"/>
    </source>
</evidence>
<dbReference type="InterPro" id="IPR013783">
    <property type="entry name" value="Ig-like_fold"/>
</dbReference>
<accession>A0ABR4CPX8</accession>
<comment type="caution">
    <text evidence="5">The sequence shown here is derived from an EMBL/GenBank/DDBJ whole genome shotgun (WGS) entry which is preliminary data.</text>
</comment>
<feature type="compositionally biased region" description="Low complexity" evidence="1">
    <location>
        <begin position="1035"/>
        <end position="1044"/>
    </location>
</feature>
<feature type="compositionally biased region" description="Polar residues" evidence="1">
    <location>
        <begin position="666"/>
        <end position="675"/>
    </location>
</feature>
<feature type="compositionally biased region" description="Low complexity" evidence="1">
    <location>
        <begin position="431"/>
        <end position="452"/>
    </location>
</feature>
<reference evidence="5 6" key="1">
    <citation type="journal article" date="2024" name="Commun. Biol.">
        <title>Comparative genomic analysis of thermophilic fungi reveals convergent evolutionary adaptations and gene losses.</title>
        <authorList>
            <person name="Steindorff A.S."/>
            <person name="Aguilar-Pontes M.V."/>
            <person name="Robinson A.J."/>
            <person name="Andreopoulos B."/>
            <person name="LaButti K."/>
            <person name="Kuo A."/>
            <person name="Mondo S."/>
            <person name="Riley R."/>
            <person name="Otillar R."/>
            <person name="Haridas S."/>
            <person name="Lipzen A."/>
            <person name="Grimwood J."/>
            <person name="Schmutz J."/>
            <person name="Clum A."/>
            <person name="Reid I.D."/>
            <person name="Moisan M.C."/>
            <person name="Butler G."/>
            <person name="Nguyen T.T.M."/>
            <person name="Dewar K."/>
            <person name="Conant G."/>
            <person name="Drula E."/>
            <person name="Henrissat B."/>
            <person name="Hansel C."/>
            <person name="Singer S."/>
            <person name="Hutchinson M.I."/>
            <person name="de Vries R.P."/>
            <person name="Natvig D.O."/>
            <person name="Powell A.J."/>
            <person name="Tsang A."/>
            <person name="Grigoriev I.V."/>
        </authorList>
    </citation>
    <scope>NUCLEOTIDE SEQUENCE [LARGE SCALE GENOMIC DNA]</scope>
    <source>
        <strain evidence="5 6">CBS 494.80</strain>
    </source>
</reference>
<gene>
    <name evidence="5" type="ORF">VTL71DRAFT_12832</name>
</gene>
<feature type="region of interest" description="Disordered" evidence="1">
    <location>
        <begin position="809"/>
        <end position="896"/>
    </location>
</feature>
<evidence type="ECO:0000256" key="1">
    <source>
        <dbReference type="SAM" id="MobiDB-lite"/>
    </source>
</evidence>
<feature type="signal peptide" evidence="3">
    <location>
        <begin position="1"/>
        <end position="19"/>
    </location>
</feature>
<keyword evidence="6" id="KW-1185">Reference proteome</keyword>
<evidence type="ECO:0000256" key="2">
    <source>
        <dbReference type="SAM" id="Phobius"/>
    </source>
</evidence>
<dbReference type="SMART" id="SM00736">
    <property type="entry name" value="CADG"/>
    <property type="match status" value="2"/>
</dbReference>
<dbReference type="EMBL" id="JAZHXI010000005">
    <property type="protein sequence ID" value="KAL2071597.1"/>
    <property type="molecule type" value="Genomic_DNA"/>
</dbReference>
<feature type="compositionally biased region" description="Polar residues" evidence="1">
    <location>
        <begin position="632"/>
        <end position="648"/>
    </location>
</feature>
<proteinExistence type="predicted"/>
<sequence length="1085" mass="116999">MALRGLIYSLTIFVPVSNAIPTIAFPFNSQVPPAARVSTPFTYAFPSSTFQSDLPMTYTLSNGPSWLSLDSASRTLSGTPKTEDVGTDIVTGVPIGLTASDSTGSITLNATLVVSKNSAPSVRIPASQLVSSGVFSAPSTLLYHPSTPFSFSLQPGTFANNEGSTSFSYYAITSANTPLPSWIKFDGSSLSFSGQSPDYQSLIQPPQTFGIQIIASDIEGFGGSSLYFDIEVGVHLFAFKNAEVAINGTVGDTINIDGLLEDLELDNKPAKSSDLVAVSANTPPWISFSNSTLKLTGTVPADATSFAITVQVTDIYGDTAEALVRIHILKPLFSKPMGDINATIGSTFSYDLGIYLTNKSDTILTAQIVPAQPLISFNPGTFILAGQLSPSIQPATLVVTLSATSKTQDGSESQFFKLLLLADSRTTTSTSALHSSTSTSSQTTKAPTTSKTGEPQPIPSKSHKGLSTRVILAISIPLSILFLAIVLAFCCYYQRRHGAKKQKAFGKIEKRTISSPLNAAPSIAETFQTLEPAPAIPAPPPLQLNMSGFGVQSGARPGAVLGSISGAETAEKDRFPKGVASNRPRRSKTTSVMVDPRMSRVMISHPSGLENRVRSKSDNALSDYSWRYTQDSGYPTLRSSGTSSSPTHNLARRYSNYSRKGHTRRSTMLLSSSQLRPARQSVPPSLPREASILNLHDSNFPLTPLDSFSALESEGTFLDVVEDMPFVLPSIEMPIPARPSKRQSMIIPTMDRPRGIGRGHEDSTSHFGPSIKRRSIGHGQAWTDSAGWNLSRDSTTWLTVATSIENENRRSTASASSLYEERRRLSMSPRKTIRQVTKSPSIAPHSIILSESSGNSRLSRPVSRRVGSSPFFGGSSLRNSGKITKKPFPRTSYADSPTVPEEAIILDTLEQTINRGLREMSDETDPRDSLNISYGMAREGTRQLRSYIQSHLGGRTRTRSSICSYESRDSRFESAHAEMDQMANSPERESEVPRDAEIYEDYIPDGISDGSWDTQRSAREDEGNGNGGGNAIFGSSMSKSTPSSPDLDRAGRIMNGLGRRPVSVDTSGVQRMGTQRGVMDYTAYI</sequence>